<evidence type="ECO:0000256" key="1">
    <source>
        <dbReference type="SAM" id="Phobius"/>
    </source>
</evidence>
<keyword evidence="1" id="KW-0812">Transmembrane</keyword>
<dbReference type="EMBL" id="VIJZ01000002">
    <property type="protein sequence ID" value="TQS00110.1"/>
    <property type="molecule type" value="Genomic_DNA"/>
</dbReference>
<evidence type="ECO:0000313" key="2">
    <source>
        <dbReference type="EMBL" id="TQS00041.1"/>
    </source>
</evidence>
<name>A0ABY3B7C2_9BACL</name>
<proteinExistence type="predicted"/>
<protein>
    <submittedName>
        <fullName evidence="2">Uncharacterized protein</fullName>
    </submittedName>
</protein>
<keyword evidence="4" id="KW-1185">Reference proteome</keyword>
<gene>
    <name evidence="2" type="ORF">FKV70_04470</name>
    <name evidence="3" type="ORF">FKV70_04845</name>
</gene>
<feature type="transmembrane region" description="Helical" evidence="1">
    <location>
        <begin position="7"/>
        <end position="28"/>
    </location>
</feature>
<accession>A0ABY3B7C2</accession>
<keyword evidence="1" id="KW-0472">Membrane</keyword>
<keyword evidence="1" id="KW-1133">Transmembrane helix</keyword>
<dbReference type="Proteomes" id="UP000319219">
    <property type="component" value="Unassembled WGS sequence"/>
</dbReference>
<dbReference type="RefSeq" id="WP_142611964.1">
    <property type="nucleotide sequence ID" value="NZ_VIJZ01000002.1"/>
</dbReference>
<dbReference type="EMBL" id="VIJZ01000002">
    <property type="protein sequence ID" value="TQS00041.1"/>
    <property type="molecule type" value="Genomic_DNA"/>
</dbReference>
<evidence type="ECO:0000313" key="4">
    <source>
        <dbReference type="Proteomes" id="UP000319219"/>
    </source>
</evidence>
<evidence type="ECO:0000313" key="3">
    <source>
        <dbReference type="EMBL" id="TQS00110.1"/>
    </source>
</evidence>
<comment type="caution">
    <text evidence="2">The sequence shown here is derived from an EMBL/GenBank/DDBJ whole genome shotgun (WGS) entry which is preliminary data.</text>
</comment>
<reference evidence="2 4" key="1">
    <citation type="submission" date="2019-07" db="EMBL/GenBank/DDBJ databases">
        <title>Paenibacillus ottowii sp. nov. isolated from a fermentation system processing bovine manure.</title>
        <authorList>
            <person name="Velazquez L.F."/>
            <person name="Rajbanshi S."/>
            <person name="Guan S."/>
            <person name="Hinchee M."/>
            <person name="Welsh A."/>
        </authorList>
    </citation>
    <scope>NUCLEOTIDE SEQUENCE [LARGE SCALE GENOMIC DNA]</scope>
    <source>
        <strain evidence="2 4">MS2379</strain>
    </source>
</reference>
<organism evidence="2 4">
    <name type="scientific">Paenibacillus ottowii</name>
    <dbReference type="NCBI Taxonomy" id="2315729"/>
    <lineage>
        <taxon>Bacteria</taxon>
        <taxon>Bacillati</taxon>
        <taxon>Bacillota</taxon>
        <taxon>Bacilli</taxon>
        <taxon>Bacillales</taxon>
        <taxon>Paenibacillaceae</taxon>
        <taxon>Paenibacillus</taxon>
    </lineage>
</organism>
<sequence length="232" mass="26710">MNKKIKQAWIILTVVVGLFIVVCVSSFLSENKELDEASVPVINNHWYYEFTDDQIQAAINKGLKSDRSDMFQEESSRIIKVHENNLLEMKGNPPLVYFYTPTYQIIRRAYKDSQKMDMPSVSDVRRDNINENFLYFSIDVGMNREDAYQNFHAVLRQGDVTLQPVGGKLARLDSPSTKIFSPGEGQAKYTKEVIAPFMIDDKINLKEPLYLTFIYSGKNDTATYEIIPSQQR</sequence>